<keyword evidence="3" id="KW-0949">S-adenosyl-L-methionine</keyword>
<reference evidence="4" key="2">
    <citation type="submission" date="2016-11" db="EMBL/GenBank/DDBJ databases">
        <title>Complete Genome Sequencing of Pandoraea pulmonicola DSM 16583.</title>
        <authorList>
            <person name="Chan K.-G."/>
        </authorList>
    </citation>
    <scope>NUCLEOTIDE SEQUENCE</scope>
    <source>
        <strain evidence="4">DSM 16583</strain>
    </source>
</reference>
<dbReference type="GO" id="GO:0008171">
    <property type="term" value="F:O-methyltransferase activity"/>
    <property type="evidence" value="ECO:0007669"/>
    <property type="project" value="InterPro"/>
</dbReference>
<dbReference type="RefSeq" id="WP_039415176.1">
    <property type="nucleotide sequence ID" value="NZ_CP010310.2"/>
</dbReference>
<evidence type="ECO:0000313" key="6">
    <source>
        <dbReference type="Proteomes" id="UP000035086"/>
    </source>
</evidence>
<evidence type="ECO:0000256" key="1">
    <source>
        <dbReference type="ARBA" id="ARBA00022603"/>
    </source>
</evidence>
<sequence>MNSLHAGPAADTLERLFREAEQADSGLMDQFDDLPTENAEEVFADAISHMMAAERRDLRGVYRGYAENFLNVTSAYGRFLYQCARARQATRIVEFGTSMGISTIHLAAALRDMGGGHLIGTELEPTKAARARRHLEAAGLADLVDIRVGDARETLADVGGEVDLVLLDGAFSLYLPVLKLLEPHLKTGTPILAENAFDHDNEYLAYVRDPANGYFSQPIPISEGRGNEFTVVTR</sequence>
<dbReference type="EMBL" id="CP010310">
    <property type="protein sequence ID" value="AJC23501.1"/>
    <property type="molecule type" value="Genomic_DNA"/>
</dbReference>
<keyword evidence="2" id="KW-0808">Transferase</keyword>
<evidence type="ECO:0000313" key="5">
    <source>
        <dbReference type="EMBL" id="SUA88754.1"/>
    </source>
</evidence>
<dbReference type="CDD" id="cd02440">
    <property type="entry name" value="AdoMet_MTases"/>
    <property type="match status" value="1"/>
</dbReference>
<dbReference type="Proteomes" id="UP000035086">
    <property type="component" value="Chromosome"/>
</dbReference>
<reference evidence="6" key="1">
    <citation type="submission" date="2014-12" db="EMBL/GenBank/DDBJ databases">
        <title>Complete Genome Sequencing of Pandoraea pulmonicola DSM 16583.</title>
        <authorList>
            <person name="Chan K.-G."/>
        </authorList>
    </citation>
    <scope>NUCLEOTIDE SEQUENCE [LARGE SCALE GENOMIC DNA]</scope>
    <source>
        <strain evidence="6">DSM 16583</strain>
    </source>
</reference>
<evidence type="ECO:0000256" key="3">
    <source>
        <dbReference type="ARBA" id="ARBA00022691"/>
    </source>
</evidence>
<dbReference type="PANTHER" id="PTHR43167">
    <property type="entry name" value="PUTATIVE (AFU_ORTHOLOGUE AFUA_6G01830)-RELATED"/>
    <property type="match status" value="1"/>
</dbReference>
<evidence type="ECO:0000313" key="7">
    <source>
        <dbReference type="Proteomes" id="UP000254589"/>
    </source>
</evidence>
<protein>
    <submittedName>
        <fullName evidence="4 5">Methyltransferase</fullName>
    </submittedName>
</protein>
<dbReference type="GO" id="GO:0032259">
    <property type="term" value="P:methylation"/>
    <property type="evidence" value="ECO:0007669"/>
    <property type="project" value="UniProtKB-KW"/>
</dbReference>
<dbReference type="PROSITE" id="PS51682">
    <property type="entry name" value="SAM_OMT_I"/>
    <property type="match status" value="1"/>
</dbReference>
<organism evidence="5 7">
    <name type="scientific">Pandoraea pulmonicola</name>
    <dbReference type="NCBI Taxonomy" id="93221"/>
    <lineage>
        <taxon>Bacteria</taxon>
        <taxon>Pseudomonadati</taxon>
        <taxon>Pseudomonadota</taxon>
        <taxon>Betaproteobacteria</taxon>
        <taxon>Burkholderiales</taxon>
        <taxon>Burkholderiaceae</taxon>
        <taxon>Pandoraea</taxon>
    </lineage>
</organism>
<dbReference type="Gene3D" id="3.40.50.150">
    <property type="entry name" value="Vaccinia Virus protein VP39"/>
    <property type="match status" value="1"/>
</dbReference>
<dbReference type="InterPro" id="IPR029063">
    <property type="entry name" value="SAM-dependent_MTases_sf"/>
</dbReference>
<dbReference type="EMBL" id="UGSJ01000001">
    <property type="protein sequence ID" value="SUA88754.1"/>
    <property type="molecule type" value="Genomic_DNA"/>
</dbReference>
<dbReference type="KEGG" id="ppul:RO07_20015"/>
<keyword evidence="1 4" id="KW-0489">Methyltransferase</keyword>
<proteinExistence type="predicted"/>
<dbReference type="AlphaFoldDB" id="A0AAJ4Z8G5"/>
<name>A0AAJ4Z8G5_PANPU</name>
<reference evidence="5 7" key="3">
    <citation type="submission" date="2018-06" db="EMBL/GenBank/DDBJ databases">
        <authorList>
            <consortium name="Pathogen Informatics"/>
            <person name="Doyle S."/>
        </authorList>
    </citation>
    <scope>NUCLEOTIDE SEQUENCE [LARGE SCALE GENOMIC DNA]</scope>
    <source>
        <strain evidence="5 7">NCTC13159</strain>
    </source>
</reference>
<dbReference type="Proteomes" id="UP000254589">
    <property type="component" value="Unassembled WGS sequence"/>
</dbReference>
<dbReference type="SUPFAM" id="SSF53335">
    <property type="entry name" value="S-adenosyl-L-methionine-dependent methyltransferases"/>
    <property type="match status" value="1"/>
</dbReference>
<dbReference type="PANTHER" id="PTHR43167:SF1">
    <property type="entry name" value="PUTATIVE (AFU_ORTHOLOGUE AFUA_6G01830)-RELATED"/>
    <property type="match status" value="1"/>
</dbReference>
<accession>A0AAJ4Z8G5</accession>
<gene>
    <name evidence="5" type="ORF">NCTC13159_00204</name>
    <name evidence="4" type="ORF">RO07_20015</name>
</gene>
<dbReference type="Pfam" id="PF13578">
    <property type="entry name" value="Methyltransf_24"/>
    <property type="match status" value="1"/>
</dbReference>
<dbReference type="InterPro" id="IPR002935">
    <property type="entry name" value="SAM_O-MeTrfase"/>
</dbReference>
<keyword evidence="6" id="KW-1185">Reference proteome</keyword>
<evidence type="ECO:0000313" key="4">
    <source>
        <dbReference type="EMBL" id="AJC23501.1"/>
    </source>
</evidence>
<evidence type="ECO:0000256" key="2">
    <source>
        <dbReference type="ARBA" id="ARBA00022679"/>
    </source>
</evidence>